<feature type="compositionally biased region" description="Basic residues" evidence="1">
    <location>
        <begin position="535"/>
        <end position="548"/>
    </location>
</feature>
<organism evidence="3 4">
    <name type="scientific">Centaurea solstitialis</name>
    <name type="common">yellow star-thistle</name>
    <dbReference type="NCBI Taxonomy" id="347529"/>
    <lineage>
        <taxon>Eukaryota</taxon>
        <taxon>Viridiplantae</taxon>
        <taxon>Streptophyta</taxon>
        <taxon>Embryophyta</taxon>
        <taxon>Tracheophyta</taxon>
        <taxon>Spermatophyta</taxon>
        <taxon>Magnoliopsida</taxon>
        <taxon>eudicotyledons</taxon>
        <taxon>Gunneridae</taxon>
        <taxon>Pentapetalae</taxon>
        <taxon>asterids</taxon>
        <taxon>campanulids</taxon>
        <taxon>Asterales</taxon>
        <taxon>Asteraceae</taxon>
        <taxon>Carduoideae</taxon>
        <taxon>Cardueae</taxon>
        <taxon>Centaureinae</taxon>
        <taxon>Centaurea</taxon>
    </lineage>
</organism>
<evidence type="ECO:0000259" key="2">
    <source>
        <dbReference type="Pfam" id="PF10551"/>
    </source>
</evidence>
<feature type="compositionally biased region" description="Polar residues" evidence="1">
    <location>
        <begin position="42"/>
        <end position="57"/>
    </location>
</feature>
<dbReference type="InterPro" id="IPR018289">
    <property type="entry name" value="MULE_transposase_dom"/>
</dbReference>
<dbReference type="PANTHER" id="PTHR31973:SF190">
    <property type="entry name" value="MULE TRANSPOSASE DOMAIN-CONTAINING PROTEIN"/>
    <property type="match status" value="1"/>
</dbReference>
<evidence type="ECO:0000313" key="4">
    <source>
        <dbReference type="Proteomes" id="UP001172457"/>
    </source>
</evidence>
<dbReference type="AlphaFoldDB" id="A0AA38WQ63"/>
<dbReference type="PANTHER" id="PTHR31973">
    <property type="entry name" value="POLYPROTEIN, PUTATIVE-RELATED"/>
    <property type="match status" value="1"/>
</dbReference>
<accession>A0AA38WQ63</accession>
<dbReference type="Proteomes" id="UP001172457">
    <property type="component" value="Chromosome 3"/>
</dbReference>
<name>A0AA38WQ63_9ASTR</name>
<evidence type="ECO:0000313" key="3">
    <source>
        <dbReference type="EMBL" id="KAJ9556971.1"/>
    </source>
</evidence>
<dbReference type="Pfam" id="PF10551">
    <property type="entry name" value="MULE"/>
    <property type="match status" value="1"/>
</dbReference>
<feature type="domain" description="MULE transposase" evidence="2">
    <location>
        <begin position="213"/>
        <end position="308"/>
    </location>
</feature>
<feature type="region of interest" description="Disordered" evidence="1">
    <location>
        <begin position="38"/>
        <end position="61"/>
    </location>
</feature>
<dbReference type="EMBL" id="JARYMX010000003">
    <property type="protein sequence ID" value="KAJ9556971.1"/>
    <property type="molecule type" value="Genomic_DNA"/>
</dbReference>
<gene>
    <name evidence="3" type="ORF">OSB04_011585</name>
</gene>
<reference evidence="3" key="1">
    <citation type="submission" date="2023-03" db="EMBL/GenBank/DDBJ databases">
        <title>Chromosome-scale reference genome and RAD-based genetic map of yellow starthistle (Centaurea solstitialis) reveal putative structural variation and QTLs associated with invader traits.</title>
        <authorList>
            <person name="Reatini B."/>
            <person name="Cang F.A."/>
            <person name="Jiang Q."/>
            <person name="Mckibben M.T.W."/>
            <person name="Barker M.S."/>
            <person name="Rieseberg L.H."/>
            <person name="Dlugosch K.M."/>
        </authorList>
    </citation>
    <scope>NUCLEOTIDE SEQUENCE</scope>
    <source>
        <strain evidence="3">CAN-66</strain>
        <tissue evidence="3">Leaf</tissue>
    </source>
</reference>
<sequence>MITMHSVHSRRDIKIIKNDSLRIRAICNGQIPVFKNDIEGGSSKQATTSGSSKQQKASGPHCPWVLHVSTTKNESTWLVKTYVGTHACVNAWRVKLCTAKVLSQQIVEDLIPNPDLPLKTIQEQWQKKFQLRVSAQQVFRARKMATKKVMGDYAHQYSTLREYILQKSNPNTTVKLEMEIEPNPETSTRQFKRVYVCLGALKHGFKAMGRDLLGLDGSFMKGPFPGQLLTAVGVDLNNGIYPVAYAIVEAETLNSWTWFLELLGDDLDLAPNSNFTFISDRQKGILPAIAKVFQAAEHRFCVRHIHENMKLRWKGKAYKDLLWKCATATTVPQFQKEMEELRKFNADTYNWLKEIPPHHWSRSHFAGRAQCDVLLNNMCEVFNRQLVGGRDKPIITALEFCREYLMKILVIVEKVIDKSQGPLTPTASKLLEKNKREASQYVVLWNGEHEYQSGKTIYCFKVIKWELTGIPCKHVVAAIWYSAVNGGEVDFLEKWLHPYYHLDTWRKMYAFKIKLVNGRAMWPTTNCPIKITPPKHHTHVGRPKKSRRKTAEELSQPLVKGTKLQKIGKTVTCRRCKQIGHNSRTCKKPK</sequence>
<proteinExistence type="predicted"/>
<keyword evidence="4" id="KW-1185">Reference proteome</keyword>
<feature type="region of interest" description="Disordered" evidence="1">
    <location>
        <begin position="535"/>
        <end position="555"/>
    </location>
</feature>
<protein>
    <recommendedName>
        <fullName evidence="2">MULE transposase domain-containing protein</fullName>
    </recommendedName>
</protein>
<evidence type="ECO:0000256" key="1">
    <source>
        <dbReference type="SAM" id="MobiDB-lite"/>
    </source>
</evidence>
<comment type="caution">
    <text evidence="3">The sequence shown here is derived from an EMBL/GenBank/DDBJ whole genome shotgun (WGS) entry which is preliminary data.</text>
</comment>